<gene>
    <name evidence="2" type="ORF">DL89DRAFT_298174</name>
</gene>
<organism evidence="2 3">
    <name type="scientific">Linderina pennispora</name>
    <dbReference type="NCBI Taxonomy" id="61395"/>
    <lineage>
        <taxon>Eukaryota</taxon>
        <taxon>Fungi</taxon>
        <taxon>Fungi incertae sedis</taxon>
        <taxon>Zoopagomycota</taxon>
        <taxon>Kickxellomycotina</taxon>
        <taxon>Kickxellomycetes</taxon>
        <taxon>Kickxellales</taxon>
        <taxon>Kickxellaceae</taxon>
        <taxon>Linderina</taxon>
    </lineage>
</organism>
<reference evidence="2 3" key="1">
    <citation type="submission" date="2016-07" db="EMBL/GenBank/DDBJ databases">
        <title>Pervasive Adenine N6-methylation of Active Genes in Fungi.</title>
        <authorList>
            <consortium name="DOE Joint Genome Institute"/>
            <person name="Mondo S.J."/>
            <person name="Dannebaum R.O."/>
            <person name="Kuo R.C."/>
            <person name="Labutti K."/>
            <person name="Haridas S."/>
            <person name="Kuo A."/>
            <person name="Salamov A."/>
            <person name="Ahrendt S.R."/>
            <person name="Lipzen A."/>
            <person name="Sullivan W."/>
            <person name="Andreopoulos W.B."/>
            <person name="Clum A."/>
            <person name="Lindquist E."/>
            <person name="Daum C."/>
            <person name="Ramamoorthy G.K."/>
            <person name="Gryganskyi A."/>
            <person name="Culley D."/>
            <person name="Magnuson J.K."/>
            <person name="James T.Y."/>
            <person name="O'Malley M.A."/>
            <person name="Stajich J.E."/>
            <person name="Spatafora J.W."/>
            <person name="Visel A."/>
            <person name="Grigoriev I.V."/>
        </authorList>
    </citation>
    <scope>NUCLEOTIDE SEQUENCE [LARGE SCALE GENOMIC DNA]</scope>
    <source>
        <strain evidence="2 3">ATCC 12442</strain>
    </source>
</reference>
<proteinExistence type="predicted"/>
<dbReference type="GeneID" id="63807425"/>
<protein>
    <submittedName>
        <fullName evidence="2">Uncharacterized protein</fullName>
    </submittedName>
</protein>
<dbReference type="Proteomes" id="UP000193922">
    <property type="component" value="Unassembled WGS sequence"/>
</dbReference>
<evidence type="ECO:0000256" key="1">
    <source>
        <dbReference type="SAM" id="Phobius"/>
    </source>
</evidence>
<keyword evidence="1" id="KW-0472">Membrane</keyword>
<accession>A0A1Y1VQY3</accession>
<keyword evidence="1" id="KW-1133">Transmembrane helix</keyword>
<evidence type="ECO:0000313" key="3">
    <source>
        <dbReference type="Proteomes" id="UP000193922"/>
    </source>
</evidence>
<name>A0A1Y1VQY3_9FUNG</name>
<evidence type="ECO:0000313" key="2">
    <source>
        <dbReference type="EMBL" id="ORX63698.1"/>
    </source>
</evidence>
<dbReference type="AlphaFoldDB" id="A0A1Y1VQY3"/>
<feature type="transmembrane region" description="Helical" evidence="1">
    <location>
        <begin position="12"/>
        <end position="29"/>
    </location>
</feature>
<dbReference type="RefSeq" id="XP_040739042.1">
    <property type="nucleotide sequence ID" value="XM_040890777.1"/>
</dbReference>
<dbReference type="EMBL" id="MCFD01000166">
    <property type="protein sequence ID" value="ORX63698.1"/>
    <property type="molecule type" value="Genomic_DNA"/>
</dbReference>
<comment type="caution">
    <text evidence="2">The sequence shown here is derived from an EMBL/GenBank/DDBJ whole genome shotgun (WGS) entry which is preliminary data.</text>
</comment>
<keyword evidence="3" id="KW-1185">Reference proteome</keyword>
<keyword evidence="1" id="KW-0812">Transmembrane</keyword>
<sequence>MPSLRQALYNNKPILLGLLVAPLGLYIGVQLKDRREEQQKTTVMRAPTEIPENTQIRLELQDRQESQLSVELESLDSKMQRLDEMQGK</sequence>
<dbReference type="OrthoDB" id="5555546at2759"/>